<sequence>SIHCAQKEPATTEMCKYRNFLPGFEEIDDIIDLTSPAAHTPKTWDNAKTCYYPMRTRNYENYVSSSQKNKKSYLTTPFIGKRLFTDEVIEEDDQDGTKDQPIPVIDELQVNLCFRLFCVPITFFYVLLIQHKLIINVLLFFVCFVVISGRSNSGGESIQWFML</sequence>
<keyword evidence="1" id="KW-1133">Transmembrane helix</keyword>
<protein>
    <submittedName>
        <fullName evidence="2">Uncharacterized protein</fullName>
    </submittedName>
</protein>
<reference evidence="2" key="4">
    <citation type="submission" date="2019-03" db="UniProtKB">
        <authorList>
            <consortium name="EnsemblPlants"/>
        </authorList>
    </citation>
    <scope>IDENTIFICATION</scope>
</reference>
<reference evidence="3" key="2">
    <citation type="journal article" date="2017" name="Nat. Plants">
        <title>The Aegilops tauschii genome reveals multiple impacts of transposons.</title>
        <authorList>
            <person name="Zhao G."/>
            <person name="Zou C."/>
            <person name="Li K."/>
            <person name="Wang K."/>
            <person name="Li T."/>
            <person name="Gao L."/>
            <person name="Zhang X."/>
            <person name="Wang H."/>
            <person name="Yang Z."/>
            <person name="Liu X."/>
            <person name="Jiang W."/>
            <person name="Mao L."/>
            <person name="Kong X."/>
            <person name="Jiao Y."/>
            <person name="Jia J."/>
        </authorList>
    </citation>
    <scope>NUCLEOTIDE SEQUENCE [LARGE SCALE GENOMIC DNA]</scope>
    <source>
        <strain evidence="3">cv. AL8/78</strain>
    </source>
</reference>
<accession>A0A452Y6C0</accession>
<reference evidence="2" key="5">
    <citation type="journal article" date="2021" name="G3 (Bethesda)">
        <title>Aegilops tauschii genome assembly Aet v5.0 features greater sequence contiguity and improved annotation.</title>
        <authorList>
            <person name="Wang L."/>
            <person name="Zhu T."/>
            <person name="Rodriguez J.C."/>
            <person name="Deal K.R."/>
            <person name="Dubcovsky J."/>
            <person name="McGuire P.E."/>
            <person name="Lux T."/>
            <person name="Spannagl M."/>
            <person name="Mayer K.F.X."/>
            <person name="Baldrich P."/>
            <person name="Meyers B.C."/>
            <person name="Huo N."/>
            <person name="Gu Y.Q."/>
            <person name="Zhou H."/>
            <person name="Devos K.M."/>
            <person name="Bennetzen J.L."/>
            <person name="Unver T."/>
            <person name="Budak H."/>
            <person name="Gulick P.J."/>
            <person name="Galiba G."/>
            <person name="Kalapos B."/>
            <person name="Nelson D.R."/>
            <person name="Li P."/>
            <person name="You F.M."/>
            <person name="Luo M.C."/>
            <person name="Dvorak J."/>
        </authorList>
    </citation>
    <scope>NUCLEOTIDE SEQUENCE [LARGE SCALE GENOMIC DNA]</scope>
    <source>
        <strain evidence="2">cv. AL8/78</strain>
    </source>
</reference>
<dbReference type="EnsemblPlants" id="AET1Gv20308100.42">
    <property type="protein sequence ID" value="AET1Gv20308100.42"/>
    <property type="gene ID" value="AET1Gv20308100"/>
</dbReference>
<proteinExistence type="predicted"/>
<evidence type="ECO:0000313" key="2">
    <source>
        <dbReference type="EnsemblPlants" id="AET1Gv20308100.42"/>
    </source>
</evidence>
<evidence type="ECO:0000256" key="1">
    <source>
        <dbReference type="SAM" id="Phobius"/>
    </source>
</evidence>
<reference evidence="3" key="1">
    <citation type="journal article" date="2014" name="Science">
        <title>Ancient hybridizations among the ancestral genomes of bread wheat.</title>
        <authorList>
            <consortium name="International Wheat Genome Sequencing Consortium,"/>
            <person name="Marcussen T."/>
            <person name="Sandve S.R."/>
            <person name="Heier L."/>
            <person name="Spannagl M."/>
            <person name="Pfeifer M."/>
            <person name="Jakobsen K.S."/>
            <person name="Wulff B.B."/>
            <person name="Steuernagel B."/>
            <person name="Mayer K.F."/>
            <person name="Olsen O.A."/>
        </authorList>
    </citation>
    <scope>NUCLEOTIDE SEQUENCE [LARGE SCALE GENOMIC DNA]</scope>
    <source>
        <strain evidence="3">cv. AL8/78</strain>
    </source>
</reference>
<organism evidence="2 3">
    <name type="scientific">Aegilops tauschii subsp. strangulata</name>
    <name type="common">Goatgrass</name>
    <dbReference type="NCBI Taxonomy" id="200361"/>
    <lineage>
        <taxon>Eukaryota</taxon>
        <taxon>Viridiplantae</taxon>
        <taxon>Streptophyta</taxon>
        <taxon>Embryophyta</taxon>
        <taxon>Tracheophyta</taxon>
        <taxon>Spermatophyta</taxon>
        <taxon>Magnoliopsida</taxon>
        <taxon>Liliopsida</taxon>
        <taxon>Poales</taxon>
        <taxon>Poaceae</taxon>
        <taxon>BOP clade</taxon>
        <taxon>Pooideae</taxon>
        <taxon>Triticodae</taxon>
        <taxon>Triticeae</taxon>
        <taxon>Triticinae</taxon>
        <taxon>Aegilops</taxon>
    </lineage>
</organism>
<name>A0A452Y6C0_AEGTS</name>
<keyword evidence="1" id="KW-0812">Transmembrane</keyword>
<keyword evidence="3" id="KW-1185">Reference proteome</keyword>
<evidence type="ECO:0000313" key="3">
    <source>
        <dbReference type="Proteomes" id="UP000015105"/>
    </source>
</evidence>
<feature type="transmembrane region" description="Helical" evidence="1">
    <location>
        <begin position="123"/>
        <end position="147"/>
    </location>
</feature>
<dbReference type="AlphaFoldDB" id="A0A452Y6C0"/>
<dbReference type="Proteomes" id="UP000015105">
    <property type="component" value="Chromosome 1D"/>
</dbReference>
<reference evidence="2" key="3">
    <citation type="journal article" date="2017" name="Nature">
        <title>Genome sequence of the progenitor of the wheat D genome Aegilops tauschii.</title>
        <authorList>
            <person name="Luo M.C."/>
            <person name="Gu Y.Q."/>
            <person name="Puiu D."/>
            <person name="Wang H."/>
            <person name="Twardziok S.O."/>
            <person name="Deal K.R."/>
            <person name="Huo N."/>
            <person name="Zhu T."/>
            <person name="Wang L."/>
            <person name="Wang Y."/>
            <person name="McGuire P.E."/>
            <person name="Liu S."/>
            <person name="Long H."/>
            <person name="Ramasamy R.K."/>
            <person name="Rodriguez J.C."/>
            <person name="Van S.L."/>
            <person name="Yuan L."/>
            <person name="Wang Z."/>
            <person name="Xia Z."/>
            <person name="Xiao L."/>
            <person name="Anderson O.D."/>
            <person name="Ouyang S."/>
            <person name="Liang Y."/>
            <person name="Zimin A.V."/>
            <person name="Pertea G."/>
            <person name="Qi P."/>
            <person name="Bennetzen J.L."/>
            <person name="Dai X."/>
            <person name="Dawson M.W."/>
            <person name="Muller H.G."/>
            <person name="Kugler K."/>
            <person name="Rivarola-Duarte L."/>
            <person name="Spannagl M."/>
            <person name="Mayer K.F.X."/>
            <person name="Lu F.H."/>
            <person name="Bevan M.W."/>
            <person name="Leroy P."/>
            <person name="Li P."/>
            <person name="You F.M."/>
            <person name="Sun Q."/>
            <person name="Liu Z."/>
            <person name="Lyons E."/>
            <person name="Wicker T."/>
            <person name="Salzberg S.L."/>
            <person name="Devos K.M."/>
            <person name="Dvorak J."/>
        </authorList>
    </citation>
    <scope>NUCLEOTIDE SEQUENCE [LARGE SCALE GENOMIC DNA]</scope>
    <source>
        <strain evidence="2">cv. AL8/78</strain>
    </source>
</reference>
<dbReference type="Gramene" id="AET1Gv20308100.42">
    <property type="protein sequence ID" value="AET1Gv20308100.42"/>
    <property type="gene ID" value="AET1Gv20308100"/>
</dbReference>
<keyword evidence="1" id="KW-0472">Membrane</keyword>